<sequence>MFNPACSFATSNYYRAFIASAVFVASSSAAQRSCIVFVYIYKDIGMYNGLCIYIYVYIYIFLVPLPLSGA</sequence>
<evidence type="ECO:0000313" key="2">
    <source>
        <dbReference type="EMBL" id="MBW29905.1"/>
    </source>
</evidence>
<name>A0A2M3ZN32_9DIPT</name>
<keyword evidence="1" id="KW-0812">Transmembrane</keyword>
<dbReference type="EMBL" id="GGFM01009154">
    <property type="protein sequence ID" value="MBW29905.1"/>
    <property type="molecule type" value="Transcribed_RNA"/>
</dbReference>
<keyword evidence="1" id="KW-0472">Membrane</keyword>
<feature type="transmembrane region" description="Helical" evidence="1">
    <location>
        <begin position="46"/>
        <end position="67"/>
    </location>
</feature>
<keyword evidence="1" id="KW-1133">Transmembrane helix</keyword>
<reference evidence="2" key="1">
    <citation type="submission" date="2018-01" db="EMBL/GenBank/DDBJ databases">
        <title>An insight into the sialome of Amazonian anophelines.</title>
        <authorList>
            <person name="Ribeiro J.M."/>
            <person name="Scarpassa V."/>
            <person name="Calvo E."/>
        </authorList>
    </citation>
    <scope>NUCLEOTIDE SEQUENCE</scope>
    <source>
        <tissue evidence="2">Salivary glands</tissue>
    </source>
</reference>
<evidence type="ECO:0000256" key="1">
    <source>
        <dbReference type="SAM" id="Phobius"/>
    </source>
</evidence>
<dbReference type="AlphaFoldDB" id="A0A2M3ZN32"/>
<organism evidence="2">
    <name type="scientific">Anopheles braziliensis</name>
    <dbReference type="NCBI Taxonomy" id="58242"/>
    <lineage>
        <taxon>Eukaryota</taxon>
        <taxon>Metazoa</taxon>
        <taxon>Ecdysozoa</taxon>
        <taxon>Arthropoda</taxon>
        <taxon>Hexapoda</taxon>
        <taxon>Insecta</taxon>
        <taxon>Pterygota</taxon>
        <taxon>Neoptera</taxon>
        <taxon>Endopterygota</taxon>
        <taxon>Diptera</taxon>
        <taxon>Nematocera</taxon>
        <taxon>Culicoidea</taxon>
        <taxon>Culicidae</taxon>
        <taxon>Anophelinae</taxon>
        <taxon>Anopheles</taxon>
    </lineage>
</organism>
<proteinExistence type="predicted"/>
<accession>A0A2M3ZN32</accession>
<protein>
    <submittedName>
        <fullName evidence="2">Putative secreted peptide</fullName>
    </submittedName>
</protein>